<reference evidence="4 5" key="1">
    <citation type="submission" date="2016-02" db="EMBL/GenBank/DDBJ databases">
        <authorList>
            <consortium name="Pathogen Informatics"/>
        </authorList>
    </citation>
    <scope>NUCLEOTIDE SEQUENCE [LARGE SCALE GENOMIC DNA]</scope>
    <source>
        <strain evidence="1 4">LSS80</strain>
        <strain evidence="2 5">LSS90</strain>
        <strain evidence="3 6">SS975</strain>
    </source>
</reference>
<evidence type="ECO:0000313" key="5">
    <source>
        <dbReference type="Proteomes" id="UP000071765"/>
    </source>
</evidence>
<gene>
    <name evidence="1" type="ORF">ERS132442_01963</name>
    <name evidence="2" type="ORF">ERS132452_02110</name>
    <name evidence="3" type="ORF">ERS132521_00745</name>
</gene>
<dbReference type="Proteomes" id="UP000071765">
    <property type="component" value="Unassembled WGS sequence"/>
</dbReference>
<evidence type="ECO:0000313" key="2">
    <source>
        <dbReference type="EMBL" id="CYW25806.1"/>
    </source>
</evidence>
<dbReference type="EMBL" id="FIIE01000020">
    <property type="protein sequence ID" value="CYW00015.1"/>
    <property type="molecule type" value="Genomic_DNA"/>
</dbReference>
<proteinExistence type="predicted"/>
<dbReference type="AlphaFoldDB" id="A0A0Z8NED0"/>
<name>A0A0Z8NED0_STRSU</name>
<evidence type="ECO:0000313" key="6">
    <source>
        <dbReference type="Proteomes" id="UP000072353"/>
    </source>
</evidence>
<dbReference type="Proteomes" id="UP000072353">
    <property type="component" value="Unassembled WGS sequence"/>
</dbReference>
<evidence type="ECO:0000313" key="3">
    <source>
        <dbReference type="EMBL" id="CYX36169.1"/>
    </source>
</evidence>
<accession>A0A0Z8NED0</accession>
<dbReference type="EMBL" id="FILL01000005">
    <property type="protein sequence ID" value="CYX36169.1"/>
    <property type="molecule type" value="Genomic_DNA"/>
</dbReference>
<protein>
    <submittedName>
        <fullName evidence="2">Uncharacterized protein</fullName>
    </submittedName>
</protein>
<evidence type="ECO:0000313" key="4">
    <source>
        <dbReference type="Proteomes" id="UP000070960"/>
    </source>
</evidence>
<evidence type="ECO:0000313" key="1">
    <source>
        <dbReference type="EMBL" id="CYW00015.1"/>
    </source>
</evidence>
<organism evidence="2 5">
    <name type="scientific">Streptococcus suis</name>
    <dbReference type="NCBI Taxonomy" id="1307"/>
    <lineage>
        <taxon>Bacteria</taxon>
        <taxon>Bacillati</taxon>
        <taxon>Bacillota</taxon>
        <taxon>Bacilli</taxon>
        <taxon>Lactobacillales</taxon>
        <taxon>Streptococcaceae</taxon>
        <taxon>Streptococcus</taxon>
    </lineage>
</organism>
<dbReference type="Proteomes" id="UP000070960">
    <property type="component" value="Unassembled WGS sequence"/>
</dbReference>
<dbReference type="RefSeq" id="WP_044674573.1">
    <property type="nucleotide sequence ID" value="NZ_CECW01000122.1"/>
</dbReference>
<dbReference type="EMBL" id="FIIN01000020">
    <property type="protein sequence ID" value="CYW25806.1"/>
    <property type="molecule type" value="Genomic_DNA"/>
</dbReference>
<sequence>MKTIRTCGQIQVADVTWDEFHTLNFKYLTASTLVFNATQETVSFIRVWFNKKGQVTRSKAFLKDTNSSTSLFKKEAIRKDGQLTEYAIKTLNEIFVK</sequence>